<gene>
    <name evidence="1" type="ORF">JGI24_00063</name>
</gene>
<dbReference type="Proteomes" id="UP000243065">
    <property type="component" value="Unassembled WGS sequence"/>
</dbReference>
<name>A0A656D2D3_KRYT1</name>
<proteinExistence type="predicted"/>
<keyword evidence="2" id="KW-1185">Reference proteome</keyword>
<organism evidence="1 2">
    <name type="scientific">Kryptobacter tengchongensis</name>
    <dbReference type="NCBI Taxonomy" id="1643429"/>
    <lineage>
        <taxon>Bacteria</taxon>
        <taxon>Pseudomonadati</taxon>
        <taxon>Candidatus Kryptoniota</taxon>
        <taxon>Candidatus Kryptobacter</taxon>
    </lineage>
</organism>
<dbReference type="OrthoDB" id="9809911at2"/>
<sequence length="311" mass="34692">MLKKKFSFLPLILAVLLLIGGCTKESEIVSSLSNADKEVIKQIIENDDFIATADASLNDGTYLPMDFDFGSFSKEIYPLRWGRVVKKVTKEYNYEQVNDTLVVVTITRTVESDLKIAATYTQGNKTPDTIITKPLNEVFRRKVQVVKKESADTSRARKWKVWAVSLVQGGTENSNITIKKISLTLPNGDVVEVTDPLNQFYRPGFLGHRGGIPSFNPAQNVKVSVTVQSSAPDTDLVSMTFGVDKFGFHRARKLFKMVSQNGNEEVYEADVKVHMHRGSFNAMIHAISRESLFDDSAPVSVSVWGVPYVVF</sequence>
<dbReference type="EMBL" id="CZVU01000002">
    <property type="protein sequence ID" value="CUS96171.1"/>
    <property type="molecule type" value="Genomic_DNA"/>
</dbReference>
<dbReference type="PROSITE" id="PS51257">
    <property type="entry name" value="PROKAR_LIPOPROTEIN"/>
    <property type="match status" value="1"/>
</dbReference>
<dbReference type="RefSeq" id="WP_143713311.1">
    <property type="nucleotide sequence ID" value="NZ_CZVU01000002.1"/>
</dbReference>
<accession>A0A656D2D3</accession>
<dbReference type="AlphaFoldDB" id="A0A656D2D3"/>
<reference evidence="1 2" key="1">
    <citation type="submission" date="2015-11" db="EMBL/GenBank/DDBJ databases">
        <authorList>
            <person name="Varghese N."/>
        </authorList>
    </citation>
    <scope>NUCLEOTIDE SEQUENCE [LARGE SCALE GENOMIC DNA]</scope>
    <source>
        <strain evidence="1 2">JGI-24</strain>
    </source>
</reference>
<protein>
    <submittedName>
        <fullName evidence="1">Uncharacterized protein</fullName>
    </submittedName>
</protein>
<evidence type="ECO:0000313" key="2">
    <source>
        <dbReference type="Proteomes" id="UP000243065"/>
    </source>
</evidence>
<evidence type="ECO:0000313" key="1">
    <source>
        <dbReference type="EMBL" id="CUS96171.1"/>
    </source>
</evidence>